<keyword evidence="2" id="KW-0808">Transferase</keyword>
<reference evidence="5 6" key="1">
    <citation type="submission" date="2014-02" db="EMBL/GenBank/DDBJ databases">
        <title>Diversity of Thermotogales isolates from hydrothermal vents.</title>
        <authorList>
            <person name="Haverkamp T.H.A."/>
            <person name="Lossouarn J."/>
            <person name="Geslin C."/>
            <person name="Nesbo C.L."/>
        </authorList>
    </citation>
    <scope>NUCLEOTIDE SEQUENCE [LARGE SCALE GENOMIC DNA]</scope>
    <source>
        <strain evidence="5 6">431</strain>
    </source>
</reference>
<accession>A0ABM6GF10</accession>
<dbReference type="PANTHER" id="PTHR24422:SF19">
    <property type="entry name" value="CHEMOTAXIS PROTEIN METHYLTRANSFERASE"/>
    <property type="match status" value="1"/>
</dbReference>
<proteinExistence type="predicted"/>
<dbReference type="InterPro" id="IPR029063">
    <property type="entry name" value="SAM-dependent_MTases_sf"/>
</dbReference>
<dbReference type="Pfam" id="PF01739">
    <property type="entry name" value="CheR"/>
    <property type="match status" value="1"/>
</dbReference>
<evidence type="ECO:0000256" key="2">
    <source>
        <dbReference type="ARBA" id="ARBA00022679"/>
    </source>
</evidence>
<dbReference type="InterPro" id="IPR000780">
    <property type="entry name" value="CheR_MeTrfase"/>
</dbReference>
<dbReference type="CDD" id="cd02440">
    <property type="entry name" value="AdoMet_MTases"/>
    <property type="match status" value="1"/>
</dbReference>
<gene>
    <name evidence="5" type="ORF">BW47_06145</name>
</gene>
<evidence type="ECO:0000313" key="5">
    <source>
        <dbReference type="EMBL" id="APT74099.1"/>
    </source>
</evidence>
<keyword evidence="6" id="KW-1185">Reference proteome</keyword>
<dbReference type="EMBL" id="CP007389">
    <property type="protein sequence ID" value="APT74099.1"/>
    <property type="molecule type" value="Genomic_DNA"/>
</dbReference>
<evidence type="ECO:0000256" key="3">
    <source>
        <dbReference type="ARBA" id="ARBA00022691"/>
    </source>
</evidence>
<dbReference type="PANTHER" id="PTHR24422">
    <property type="entry name" value="CHEMOTAXIS PROTEIN METHYLTRANSFERASE"/>
    <property type="match status" value="1"/>
</dbReference>
<name>A0ABM6GF10_9BACT</name>
<evidence type="ECO:0000259" key="4">
    <source>
        <dbReference type="PROSITE" id="PS50123"/>
    </source>
</evidence>
<dbReference type="SUPFAM" id="SSF48452">
    <property type="entry name" value="TPR-like"/>
    <property type="match status" value="1"/>
</dbReference>
<dbReference type="InterPro" id="IPR050903">
    <property type="entry name" value="Bact_Chemotaxis_MeTrfase"/>
</dbReference>
<dbReference type="InterPro" id="IPR011990">
    <property type="entry name" value="TPR-like_helical_dom_sf"/>
</dbReference>
<keyword evidence="3" id="KW-0949">S-adenosyl-L-methionine</keyword>
<dbReference type="InterPro" id="IPR022642">
    <property type="entry name" value="CheR_C"/>
</dbReference>
<dbReference type="Gene3D" id="3.40.50.150">
    <property type="entry name" value="Vaccinia Virus protein VP39"/>
    <property type="match status" value="1"/>
</dbReference>
<keyword evidence="1" id="KW-0489">Methyltransferase</keyword>
<dbReference type="RefSeq" id="WP_012057364.1">
    <property type="nucleotide sequence ID" value="NZ_CP007389.1"/>
</dbReference>
<evidence type="ECO:0000313" key="6">
    <source>
        <dbReference type="Proteomes" id="UP000185490"/>
    </source>
</evidence>
<dbReference type="SUPFAM" id="SSF53335">
    <property type="entry name" value="S-adenosyl-L-methionine-dependent methyltransferases"/>
    <property type="match status" value="1"/>
</dbReference>
<evidence type="ECO:0000256" key="1">
    <source>
        <dbReference type="ARBA" id="ARBA00022603"/>
    </source>
</evidence>
<feature type="domain" description="CheR-type methyltransferase" evidence="4">
    <location>
        <begin position="1"/>
        <end position="230"/>
    </location>
</feature>
<sequence length="332" mass="39928">MEKKLYEILEELNLKVPENKLKEFVKKFDVNSLSKETIKKLIIENLTIGESYFFRDREIFNTLKDILITKKFWRILSIGCSRGEEVYTLSFLINDLNLKAKIVGIDINSKRINQAKEGKYKFWSVRFLESIEIEKYFIQKDNVFFVKEKYKKNVEFYTKSILELSNKFDIIFTRRVLIYIPDKINIVKKLNDLLDNSGYLILGQGEYHPEIFEYFNFDTNPSILQKAKISKSPKTKNQKNKKKFYTKEKNLSLEEEIQIVENYIEHENYKKAYEIIKRLSKKYIFSYIVFKYKALVELMLNKKDDAKKSLKKALLLNKYDEEIWQLRYLIEE</sequence>
<protein>
    <submittedName>
        <fullName evidence="5">Chemotaxis protein CheR</fullName>
    </submittedName>
</protein>
<dbReference type="PROSITE" id="PS50123">
    <property type="entry name" value="CHER"/>
    <property type="match status" value="1"/>
</dbReference>
<dbReference type="Proteomes" id="UP000185490">
    <property type="component" value="Chromosome"/>
</dbReference>
<dbReference type="SMART" id="SM00138">
    <property type="entry name" value="MeTrc"/>
    <property type="match status" value="1"/>
</dbReference>
<organism evidence="5 6">
    <name type="scientific">Thermosipho melanesiensis</name>
    <dbReference type="NCBI Taxonomy" id="46541"/>
    <lineage>
        <taxon>Bacteria</taxon>
        <taxon>Thermotogati</taxon>
        <taxon>Thermotogota</taxon>
        <taxon>Thermotogae</taxon>
        <taxon>Thermotogales</taxon>
        <taxon>Fervidobacteriaceae</taxon>
        <taxon>Thermosipho</taxon>
    </lineage>
</organism>
<dbReference type="PRINTS" id="PR00996">
    <property type="entry name" value="CHERMTFRASE"/>
</dbReference>